<dbReference type="KEGG" id="llu:AKJ09_01527"/>
<dbReference type="GO" id="GO:0046872">
    <property type="term" value="F:metal ion binding"/>
    <property type="evidence" value="ECO:0007669"/>
    <property type="project" value="UniProtKB-KW"/>
</dbReference>
<feature type="signal peptide" evidence="5">
    <location>
        <begin position="1"/>
        <end position="20"/>
    </location>
</feature>
<name>A0A0K1PMV6_9BACT</name>
<feature type="chain" id="PRO_5005465708" evidence="5">
    <location>
        <begin position="21"/>
        <end position="462"/>
    </location>
</feature>
<dbReference type="RefSeq" id="WP_205633622.1">
    <property type="nucleotide sequence ID" value="NZ_CP012333.1"/>
</dbReference>
<organism evidence="7 8">
    <name type="scientific">Labilithrix luteola</name>
    <dbReference type="NCBI Taxonomy" id="1391654"/>
    <lineage>
        <taxon>Bacteria</taxon>
        <taxon>Pseudomonadati</taxon>
        <taxon>Myxococcota</taxon>
        <taxon>Polyangia</taxon>
        <taxon>Polyangiales</taxon>
        <taxon>Labilitrichaceae</taxon>
        <taxon>Labilithrix</taxon>
    </lineage>
</organism>
<dbReference type="PATRIC" id="fig|1391654.3.peg.1541"/>
<dbReference type="EMBL" id="CP012333">
    <property type="protein sequence ID" value="AKU94863.1"/>
    <property type="molecule type" value="Genomic_DNA"/>
</dbReference>
<keyword evidence="2 4" id="KW-0479">Metal-binding</keyword>
<evidence type="ECO:0000313" key="8">
    <source>
        <dbReference type="Proteomes" id="UP000064967"/>
    </source>
</evidence>
<dbReference type="GO" id="GO:0004130">
    <property type="term" value="F:cytochrome-c peroxidase activity"/>
    <property type="evidence" value="ECO:0007669"/>
    <property type="project" value="TreeGrafter"/>
</dbReference>
<dbReference type="InterPro" id="IPR009056">
    <property type="entry name" value="Cyt_c-like_dom"/>
</dbReference>
<dbReference type="PROSITE" id="PS51257">
    <property type="entry name" value="PROKAR_LIPOPROTEIN"/>
    <property type="match status" value="1"/>
</dbReference>
<dbReference type="AlphaFoldDB" id="A0A0K1PMV6"/>
<dbReference type="Gene3D" id="1.10.760.10">
    <property type="entry name" value="Cytochrome c-like domain"/>
    <property type="match status" value="1"/>
</dbReference>
<dbReference type="PANTHER" id="PTHR30600:SF4">
    <property type="entry name" value="CYTOCHROME C DOMAIN-CONTAINING PROTEIN"/>
    <property type="match status" value="1"/>
</dbReference>
<evidence type="ECO:0000259" key="6">
    <source>
        <dbReference type="PROSITE" id="PS51007"/>
    </source>
</evidence>
<evidence type="ECO:0000313" key="7">
    <source>
        <dbReference type="EMBL" id="AKU94863.1"/>
    </source>
</evidence>
<sequence>MKATALGLSMLVVAGVAACASETSSPDAPPSADPFSGGATTVFDATKDAYGNQAANLKGDRANGFNLGHAIFTRNWVTAPATTEDMDGLGPLFNQRSCSGCHARDGRAAPFDAQNNLLGMLFRLSVPGADEHGGPLGDPTYGGQVRPNGILGVPGDGTPRVSYDEKPGTYPDGTPYSLQVPRYSVEGWNYGPPSADLMISPRVAPATIGLGLLEAISENDLLANVRNGDPDGVVGKPNHVWDVTKKATAIGRFGWKANVPTVYQQTAGAFVGDMGITSTPFPEETCTAPMEACKNAPSGGSPEIDDDKLAAVVFYMRTLAVPARRAVSDPTALHGEALFDSFRCSTCHVTTFRTASFDGLPEVSGQTIHPYTDLLLHDMGPDLADNRPDYQATGTEWRTPPLWGIGLLKTVNGHDRLLHDGRARGLEEAILWHGGEATASRERFRSASREDREALLAFLRSL</sequence>
<dbReference type="Pfam" id="PF06537">
    <property type="entry name" value="DHOR"/>
    <property type="match status" value="1"/>
</dbReference>
<gene>
    <name evidence="7" type="ORF">AKJ09_01527</name>
</gene>
<dbReference type="Proteomes" id="UP000064967">
    <property type="component" value="Chromosome"/>
</dbReference>
<dbReference type="PIRSF" id="PIRSF028099">
    <property type="entry name" value="DUF1111"/>
    <property type="match status" value="1"/>
</dbReference>
<reference evidence="7 8" key="1">
    <citation type="submission" date="2015-08" db="EMBL/GenBank/DDBJ databases">
        <authorList>
            <person name="Babu N.S."/>
            <person name="Beckwith C.J."/>
            <person name="Beseler K.G."/>
            <person name="Brison A."/>
            <person name="Carone J.V."/>
            <person name="Caskin T.P."/>
            <person name="Diamond M."/>
            <person name="Durham M.E."/>
            <person name="Foxe J.M."/>
            <person name="Go M."/>
            <person name="Henderson B.A."/>
            <person name="Jones I.B."/>
            <person name="McGettigan J.A."/>
            <person name="Micheletti S.J."/>
            <person name="Nasrallah M.E."/>
            <person name="Ortiz D."/>
            <person name="Piller C.R."/>
            <person name="Privatt S.R."/>
            <person name="Schneider S.L."/>
            <person name="Sharp S."/>
            <person name="Smith T.C."/>
            <person name="Stanton J.D."/>
            <person name="Ullery H.E."/>
            <person name="Wilson R.J."/>
            <person name="Serrano M.G."/>
            <person name="Buck G."/>
            <person name="Lee V."/>
            <person name="Wang Y."/>
            <person name="Carvalho R."/>
            <person name="Voegtly L."/>
            <person name="Shi R."/>
            <person name="Duckworth R."/>
            <person name="Johnson A."/>
            <person name="Loviza R."/>
            <person name="Walstead R."/>
            <person name="Shah Z."/>
            <person name="Kiflezghi M."/>
            <person name="Wade K."/>
            <person name="Ball S.L."/>
            <person name="Bradley K.W."/>
            <person name="Asai D.J."/>
            <person name="Bowman C.A."/>
            <person name="Russell D.A."/>
            <person name="Pope W.H."/>
            <person name="Jacobs-Sera D."/>
            <person name="Hendrix R.W."/>
            <person name="Hatfull G.F."/>
        </authorList>
    </citation>
    <scope>NUCLEOTIDE SEQUENCE [LARGE SCALE GENOMIC DNA]</scope>
    <source>
        <strain evidence="7 8">DSM 27648</strain>
    </source>
</reference>
<evidence type="ECO:0000256" key="2">
    <source>
        <dbReference type="ARBA" id="ARBA00022723"/>
    </source>
</evidence>
<evidence type="ECO:0000256" key="3">
    <source>
        <dbReference type="ARBA" id="ARBA00023004"/>
    </source>
</evidence>
<keyword evidence="5" id="KW-0732">Signal</keyword>
<dbReference type="InterPro" id="IPR051395">
    <property type="entry name" value="Cytochrome_c_Peroxidase/MauG"/>
</dbReference>
<dbReference type="SUPFAM" id="SSF46626">
    <property type="entry name" value="Cytochrome c"/>
    <property type="match status" value="1"/>
</dbReference>
<feature type="domain" description="Cytochrome c" evidence="6">
    <location>
        <begin position="84"/>
        <end position="320"/>
    </location>
</feature>
<dbReference type="InterPro" id="IPR036909">
    <property type="entry name" value="Cyt_c-like_dom_sf"/>
</dbReference>
<dbReference type="InterPro" id="IPR010538">
    <property type="entry name" value="DHOR"/>
</dbReference>
<evidence type="ECO:0000256" key="1">
    <source>
        <dbReference type="ARBA" id="ARBA00022617"/>
    </source>
</evidence>
<keyword evidence="3 4" id="KW-0408">Iron</keyword>
<dbReference type="GO" id="GO:0009055">
    <property type="term" value="F:electron transfer activity"/>
    <property type="evidence" value="ECO:0007669"/>
    <property type="project" value="InterPro"/>
</dbReference>
<feature type="domain" description="Cytochrome c" evidence="6">
    <location>
        <begin position="330"/>
        <end position="462"/>
    </location>
</feature>
<dbReference type="GO" id="GO:0020037">
    <property type="term" value="F:heme binding"/>
    <property type="evidence" value="ECO:0007669"/>
    <property type="project" value="InterPro"/>
</dbReference>
<protein>
    <submittedName>
        <fullName evidence="7">Putative thiol oxidoreductase with 2 cytochrome c heme-binding site</fullName>
    </submittedName>
</protein>
<dbReference type="STRING" id="1391654.AKJ09_01527"/>
<evidence type="ECO:0000256" key="5">
    <source>
        <dbReference type="SAM" id="SignalP"/>
    </source>
</evidence>
<dbReference type="PROSITE" id="PS51007">
    <property type="entry name" value="CYTC"/>
    <property type="match status" value="2"/>
</dbReference>
<evidence type="ECO:0000256" key="4">
    <source>
        <dbReference type="PROSITE-ProRule" id="PRU00433"/>
    </source>
</evidence>
<keyword evidence="8" id="KW-1185">Reference proteome</keyword>
<dbReference type="PANTHER" id="PTHR30600">
    <property type="entry name" value="CYTOCHROME C PEROXIDASE-RELATED"/>
    <property type="match status" value="1"/>
</dbReference>
<keyword evidence="1 4" id="KW-0349">Heme</keyword>
<proteinExistence type="predicted"/>
<accession>A0A0K1PMV6</accession>